<dbReference type="InterPro" id="IPR029479">
    <property type="entry name" value="Nitroreductase"/>
</dbReference>
<dbReference type="InterPro" id="IPR052544">
    <property type="entry name" value="Bacteriocin_Proc_Enz"/>
</dbReference>
<accession>A0A1M5E7N9</accession>
<keyword evidence="3" id="KW-1185">Reference proteome</keyword>
<dbReference type="CDD" id="cd02142">
    <property type="entry name" value="McbC_SagB-like_oxidoreductase"/>
    <property type="match status" value="1"/>
</dbReference>
<dbReference type="InterPro" id="IPR000415">
    <property type="entry name" value="Nitroreductase-like"/>
</dbReference>
<dbReference type="SUPFAM" id="SSF55469">
    <property type="entry name" value="FMN-dependent nitroreductase-like"/>
    <property type="match status" value="1"/>
</dbReference>
<gene>
    <name evidence="2" type="ORF">SAMN02745206_02591</name>
</gene>
<dbReference type="EMBL" id="FQVB01000026">
    <property type="protein sequence ID" value="SHF75200.1"/>
    <property type="molecule type" value="Genomic_DNA"/>
</dbReference>
<evidence type="ECO:0000313" key="2">
    <source>
        <dbReference type="EMBL" id="SHF75200.1"/>
    </source>
</evidence>
<evidence type="ECO:0000313" key="3">
    <source>
        <dbReference type="Proteomes" id="UP000184076"/>
    </source>
</evidence>
<sequence length="206" mass="22176">MTPLDRIHVSLPPPRLDGAVSLEAALGRRRSVRAFASSPLSLHVLSQLLWAAQGVTSRRGFRTAPSAGALYPLETHVVAGAVEDLPDGVHRYLPNEHGLVVGKSGDLRGELCREALHQRFVEKAPVSVVFSAVYDRITGRYGRRGVRYAHLEAGHAAQNLCLQAVALGLGSVVVGAFQDEGVRRVLGLGEEEVPLYIVPVGRPLRS</sequence>
<dbReference type="GO" id="GO:0016491">
    <property type="term" value="F:oxidoreductase activity"/>
    <property type="evidence" value="ECO:0007669"/>
    <property type="project" value="InterPro"/>
</dbReference>
<dbReference type="Proteomes" id="UP000184076">
    <property type="component" value="Unassembled WGS sequence"/>
</dbReference>
<feature type="domain" description="Nitroreductase" evidence="1">
    <location>
        <begin position="28"/>
        <end position="202"/>
    </location>
</feature>
<dbReference type="InterPro" id="IPR020051">
    <property type="entry name" value="SagB-type_dehydrogenase"/>
</dbReference>
<dbReference type="OrthoDB" id="9801593at2"/>
<dbReference type="NCBIfam" id="TIGR03605">
    <property type="entry name" value="antibiot_sagB"/>
    <property type="match status" value="1"/>
</dbReference>
<dbReference type="AlphaFoldDB" id="A0A1M5E7N9"/>
<dbReference type="PANTHER" id="PTHR43745:SF2">
    <property type="entry name" value="NITROREDUCTASE MJ1384-RELATED"/>
    <property type="match status" value="1"/>
</dbReference>
<dbReference type="STRING" id="1121391.SAMN02745206_02591"/>
<dbReference type="RefSeq" id="WP_073040148.1">
    <property type="nucleotide sequence ID" value="NZ_FQVB01000026.1"/>
</dbReference>
<organism evidence="2 3">
    <name type="scientific">Desulfacinum infernum DSM 9756</name>
    <dbReference type="NCBI Taxonomy" id="1121391"/>
    <lineage>
        <taxon>Bacteria</taxon>
        <taxon>Pseudomonadati</taxon>
        <taxon>Thermodesulfobacteriota</taxon>
        <taxon>Syntrophobacteria</taxon>
        <taxon>Syntrophobacterales</taxon>
        <taxon>Syntrophobacteraceae</taxon>
        <taxon>Desulfacinum</taxon>
    </lineage>
</organism>
<dbReference type="PANTHER" id="PTHR43745">
    <property type="entry name" value="NITROREDUCTASE MJ1384-RELATED"/>
    <property type="match status" value="1"/>
</dbReference>
<protein>
    <submittedName>
        <fullName evidence="2">SagB-type dehydrogenase domain-containing protein</fullName>
    </submittedName>
</protein>
<proteinExistence type="predicted"/>
<dbReference type="Gene3D" id="3.40.109.10">
    <property type="entry name" value="NADH Oxidase"/>
    <property type="match status" value="1"/>
</dbReference>
<dbReference type="Pfam" id="PF00881">
    <property type="entry name" value="Nitroreductase"/>
    <property type="match status" value="1"/>
</dbReference>
<name>A0A1M5E7N9_9BACT</name>
<evidence type="ECO:0000259" key="1">
    <source>
        <dbReference type="Pfam" id="PF00881"/>
    </source>
</evidence>
<reference evidence="3" key="1">
    <citation type="submission" date="2016-11" db="EMBL/GenBank/DDBJ databases">
        <authorList>
            <person name="Varghese N."/>
            <person name="Submissions S."/>
        </authorList>
    </citation>
    <scope>NUCLEOTIDE SEQUENCE [LARGE SCALE GENOMIC DNA]</scope>
    <source>
        <strain evidence="3">DSM 9756</strain>
    </source>
</reference>